<dbReference type="AlphaFoldDB" id="A0A5J4P5W0"/>
<proteinExistence type="predicted"/>
<sequence length="22" mass="2461">ALNGKSFSGIVEYDDRQVDMSE</sequence>
<comment type="caution">
    <text evidence="1">The sequence shown here is derived from an EMBL/GenBank/DDBJ whole genome shotgun (WGS) entry which is preliminary data.</text>
</comment>
<evidence type="ECO:0000313" key="1">
    <source>
        <dbReference type="EMBL" id="KAA6304746.1"/>
    </source>
</evidence>
<organism evidence="1">
    <name type="scientific">termite gut metagenome</name>
    <dbReference type="NCBI Taxonomy" id="433724"/>
    <lineage>
        <taxon>unclassified sequences</taxon>
        <taxon>metagenomes</taxon>
        <taxon>organismal metagenomes</taxon>
    </lineage>
</organism>
<accession>A0A5J4P5W0</accession>
<reference evidence="1" key="1">
    <citation type="submission" date="2019-03" db="EMBL/GenBank/DDBJ databases">
        <title>Single cell metagenomics reveals metabolic interactions within the superorganism composed of flagellate Streblomastix strix and complex community of Bacteroidetes bacteria on its surface.</title>
        <authorList>
            <person name="Treitli S.C."/>
            <person name="Kolisko M."/>
            <person name="Husnik F."/>
            <person name="Keeling P."/>
            <person name="Hampl V."/>
        </authorList>
    </citation>
    <scope>NUCLEOTIDE SEQUENCE</scope>
    <source>
        <strain evidence="1">STM</strain>
    </source>
</reference>
<protein>
    <submittedName>
        <fullName evidence="1">Uncharacterized protein</fullName>
    </submittedName>
</protein>
<gene>
    <name evidence="1" type="ORF">EZS27_043606</name>
</gene>
<name>A0A5J4P5W0_9ZZZZ</name>
<feature type="non-terminal residue" evidence="1">
    <location>
        <position position="1"/>
    </location>
</feature>
<dbReference type="EMBL" id="SNRY01011262">
    <property type="protein sequence ID" value="KAA6304746.1"/>
    <property type="molecule type" value="Genomic_DNA"/>
</dbReference>